<name>B0THX6_HELMI</name>
<protein>
    <recommendedName>
        <fullName evidence="3">SipL SPOCS domain-containing protein</fullName>
    </recommendedName>
</protein>
<proteinExistence type="predicted"/>
<sequence>MVVVAEKEVKKVADLTIPAPVGVGLDPHTGQLTASVELEPFGEPQLQPKIINNMVINEGIICVKLIVKDNDPAPCPDVRKGFEKKICIPVQTVLECKGIQPDDDIQEKVCISALSVFAVPANSTTGTAGNVVNLILKAILDVKMVIAREEVITIPVHQESDPDCGQWHD</sequence>
<dbReference type="HOGENOM" id="CLU_1576329_0_0_9"/>
<gene>
    <name evidence="1" type="ORF">HM1_0024</name>
</gene>
<reference evidence="1 2" key="1">
    <citation type="journal article" date="2008" name="J. Bacteriol.">
        <title>The genome of Heliobacterium modesticaldum, a phototrophic representative of the Firmicutes containing the simplest photosynthetic apparatus.</title>
        <authorList>
            <person name="Sattley W.M."/>
            <person name="Madigan M.T."/>
            <person name="Swingley W.D."/>
            <person name="Cheung P.C."/>
            <person name="Clocksin K.M."/>
            <person name="Conrad A.L."/>
            <person name="Dejesa L.C."/>
            <person name="Honchak B.M."/>
            <person name="Jung D.O."/>
            <person name="Karbach L.E."/>
            <person name="Kurdoglu A."/>
            <person name="Lahiri S."/>
            <person name="Mastrian S.D."/>
            <person name="Page L.E."/>
            <person name="Taylor H.L."/>
            <person name="Wang Z.T."/>
            <person name="Raymond J."/>
            <person name="Chen M."/>
            <person name="Blankenship R.E."/>
            <person name="Touchman J.W."/>
        </authorList>
    </citation>
    <scope>NUCLEOTIDE SEQUENCE [LARGE SCALE GENOMIC DNA]</scope>
    <source>
        <strain evidence="2">ATCC 51547 / Ice1</strain>
    </source>
</reference>
<evidence type="ECO:0000313" key="2">
    <source>
        <dbReference type="Proteomes" id="UP000008550"/>
    </source>
</evidence>
<dbReference type="STRING" id="498761.HM1_0024"/>
<evidence type="ECO:0000313" key="1">
    <source>
        <dbReference type="EMBL" id="ABZ82649.1"/>
    </source>
</evidence>
<keyword evidence="2" id="KW-1185">Reference proteome</keyword>
<dbReference type="Proteomes" id="UP000008550">
    <property type="component" value="Chromosome"/>
</dbReference>
<dbReference type="KEGG" id="hmo:HM1_0024"/>
<evidence type="ECO:0008006" key="3">
    <source>
        <dbReference type="Google" id="ProtNLM"/>
    </source>
</evidence>
<organism evidence="1 2">
    <name type="scientific">Heliobacterium modesticaldum (strain ATCC 51547 / Ice1)</name>
    <dbReference type="NCBI Taxonomy" id="498761"/>
    <lineage>
        <taxon>Bacteria</taxon>
        <taxon>Bacillati</taxon>
        <taxon>Bacillota</taxon>
        <taxon>Clostridia</taxon>
        <taxon>Eubacteriales</taxon>
        <taxon>Heliobacteriaceae</taxon>
        <taxon>Heliomicrobium</taxon>
    </lineage>
</organism>
<dbReference type="eggNOG" id="ENOG5033ZIA">
    <property type="taxonomic scope" value="Bacteria"/>
</dbReference>
<dbReference type="EMBL" id="CP000930">
    <property type="protein sequence ID" value="ABZ82649.1"/>
    <property type="molecule type" value="Genomic_DNA"/>
</dbReference>
<accession>B0THX6</accession>
<dbReference type="AlphaFoldDB" id="B0THX6"/>